<keyword evidence="3" id="KW-1185">Reference proteome</keyword>
<evidence type="ECO:0000259" key="1">
    <source>
        <dbReference type="Pfam" id="PF03527"/>
    </source>
</evidence>
<dbReference type="PANTHER" id="PTHR32305">
    <property type="match status" value="1"/>
</dbReference>
<dbReference type="InterPro" id="IPR001826">
    <property type="entry name" value="RHS"/>
</dbReference>
<evidence type="ECO:0000313" key="3">
    <source>
        <dbReference type="Proteomes" id="UP000469346"/>
    </source>
</evidence>
<accession>A0A6N9TUS2</accession>
<reference evidence="2 3" key="1">
    <citation type="submission" date="2020-02" db="EMBL/GenBank/DDBJ databases">
        <title>Comparative genomics of sulfur disproportionating microorganisms.</title>
        <authorList>
            <person name="Ward L.M."/>
            <person name="Bertran E."/>
            <person name="Johnston D.T."/>
        </authorList>
    </citation>
    <scope>NUCLEOTIDE SEQUENCE [LARGE SCALE GENOMIC DNA]</scope>
    <source>
        <strain evidence="2 3">DSM 100025</strain>
    </source>
</reference>
<organism evidence="2 3">
    <name type="scientific">Dissulfurirhabdus thermomarina</name>
    <dbReference type="NCBI Taxonomy" id="1765737"/>
    <lineage>
        <taxon>Bacteria</taxon>
        <taxon>Deltaproteobacteria</taxon>
        <taxon>Dissulfurirhabdaceae</taxon>
        <taxon>Dissulfurirhabdus</taxon>
    </lineage>
</organism>
<dbReference type="Proteomes" id="UP000469346">
    <property type="component" value="Unassembled WGS sequence"/>
</dbReference>
<feature type="domain" description="RHS protein conserved region" evidence="1">
    <location>
        <begin position="35"/>
        <end position="65"/>
    </location>
</feature>
<name>A0A6N9TUS2_DISTH</name>
<dbReference type="Gene3D" id="2.180.10.10">
    <property type="entry name" value="RHS repeat-associated core"/>
    <property type="match status" value="1"/>
</dbReference>
<gene>
    <name evidence="2" type="ORF">G3N55_11615</name>
</gene>
<protein>
    <recommendedName>
        <fullName evidence="1">RHS protein conserved region domain-containing protein</fullName>
    </recommendedName>
</protein>
<dbReference type="InterPro" id="IPR050708">
    <property type="entry name" value="T6SS_VgrG/RHS"/>
</dbReference>
<sequence length="276" mass="28905">PLLETREGKKPVTTWYLFVPGSFEPLALEQEGRAYFYHLDGLGTPLALTDAEGRQAVRYDYAAFGARRRHGGRVRQALVFPGQYLDEETGLHYNWHRYYDPAAGRYLTPDPLGLAGGINRYPYVENNPINFVDPSGLLVLYASAGGAAGGDVGRDVGSSPTYFSKGSGVYFGLSDEGGSASGIFSSNGAGGAAGGGIGLGGTIGFSTGTTQDFNGSGTTTSLLLGPISLSFSSGNGNWGVSLSGGGKGWGLGVAVEESQISNIQLWQSDYGRNDCK</sequence>
<comment type="caution">
    <text evidence="2">The sequence shown here is derived from an EMBL/GenBank/DDBJ whole genome shotgun (WGS) entry which is preliminary data.</text>
</comment>
<dbReference type="PRINTS" id="PR00394">
    <property type="entry name" value="RHSPROTEIN"/>
</dbReference>
<dbReference type="PANTHER" id="PTHR32305:SF15">
    <property type="entry name" value="PROTEIN RHSA-RELATED"/>
    <property type="match status" value="1"/>
</dbReference>
<dbReference type="AlphaFoldDB" id="A0A6N9TUS2"/>
<feature type="non-terminal residue" evidence="2">
    <location>
        <position position="1"/>
    </location>
</feature>
<dbReference type="EMBL" id="JAAGRR010000185">
    <property type="protein sequence ID" value="NDY43484.1"/>
    <property type="molecule type" value="Genomic_DNA"/>
</dbReference>
<dbReference type="Pfam" id="PF03527">
    <property type="entry name" value="RHS"/>
    <property type="match status" value="1"/>
</dbReference>
<proteinExistence type="predicted"/>
<dbReference type="InterPro" id="IPR022385">
    <property type="entry name" value="Rhs_assc_core"/>
</dbReference>
<dbReference type="NCBIfam" id="TIGR03696">
    <property type="entry name" value="Rhs_assc_core"/>
    <property type="match status" value="1"/>
</dbReference>
<evidence type="ECO:0000313" key="2">
    <source>
        <dbReference type="EMBL" id="NDY43484.1"/>
    </source>
</evidence>